<dbReference type="SMART" id="SM00386">
    <property type="entry name" value="HAT"/>
    <property type="match status" value="9"/>
</dbReference>
<dbReference type="InterPro" id="IPR019734">
    <property type="entry name" value="TPR_rpt"/>
</dbReference>
<name>A0ABD3HI07_9MARC</name>
<dbReference type="Gene3D" id="1.25.40.10">
    <property type="entry name" value="Tetratricopeptide repeat domain"/>
    <property type="match status" value="3"/>
</dbReference>
<feature type="region of interest" description="Disordered" evidence="1">
    <location>
        <begin position="769"/>
        <end position="796"/>
    </location>
</feature>
<protein>
    <recommendedName>
        <fullName evidence="4">PsbB mRNA maturation factor Mbb1</fullName>
    </recommendedName>
</protein>
<dbReference type="Proteomes" id="UP001633002">
    <property type="component" value="Unassembled WGS sequence"/>
</dbReference>
<dbReference type="AlphaFoldDB" id="A0ABD3HI07"/>
<feature type="region of interest" description="Disordered" evidence="1">
    <location>
        <begin position="95"/>
        <end position="150"/>
    </location>
</feature>
<evidence type="ECO:0000256" key="1">
    <source>
        <dbReference type="SAM" id="MobiDB-lite"/>
    </source>
</evidence>
<feature type="compositionally biased region" description="Basic and acidic residues" evidence="1">
    <location>
        <begin position="104"/>
        <end position="118"/>
    </location>
</feature>
<dbReference type="InterPro" id="IPR003107">
    <property type="entry name" value="HAT"/>
</dbReference>
<keyword evidence="3" id="KW-1185">Reference proteome</keyword>
<dbReference type="PANTHER" id="PTHR44917:SF1">
    <property type="entry name" value="PROTEIN HIGH CHLOROPHYLL FLUORESCENT 107"/>
    <property type="match status" value="1"/>
</dbReference>
<feature type="compositionally biased region" description="Basic and acidic residues" evidence="1">
    <location>
        <begin position="769"/>
        <end position="787"/>
    </location>
</feature>
<dbReference type="InterPro" id="IPR011990">
    <property type="entry name" value="TPR-like_helical_dom_sf"/>
</dbReference>
<feature type="region of interest" description="Disordered" evidence="1">
    <location>
        <begin position="699"/>
        <end position="731"/>
    </location>
</feature>
<dbReference type="Pfam" id="PF13428">
    <property type="entry name" value="TPR_14"/>
    <property type="match status" value="1"/>
</dbReference>
<feature type="region of interest" description="Disordered" evidence="1">
    <location>
        <begin position="189"/>
        <end position="212"/>
    </location>
</feature>
<feature type="compositionally biased region" description="Polar residues" evidence="1">
    <location>
        <begin position="134"/>
        <end position="149"/>
    </location>
</feature>
<dbReference type="EMBL" id="JBJQOH010000004">
    <property type="protein sequence ID" value="KAL3689769.1"/>
    <property type="molecule type" value="Genomic_DNA"/>
</dbReference>
<comment type="caution">
    <text evidence="2">The sequence shown here is derived from an EMBL/GenBank/DDBJ whole genome shotgun (WGS) entry which is preliminary data.</text>
</comment>
<accession>A0ABD3HI07</accession>
<dbReference type="PANTHER" id="PTHR44917">
    <property type="entry name" value="PROTEIN HIGH CHLOROPHYLL FLUORESCENT 107"/>
    <property type="match status" value="1"/>
</dbReference>
<organism evidence="2 3">
    <name type="scientific">Riccia sorocarpa</name>
    <dbReference type="NCBI Taxonomy" id="122646"/>
    <lineage>
        <taxon>Eukaryota</taxon>
        <taxon>Viridiplantae</taxon>
        <taxon>Streptophyta</taxon>
        <taxon>Embryophyta</taxon>
        <taxon>Marchantiophyta</taxon>
        <taxon>Marchantiopsida</taxon>
        <taxon>Marchantiidae</taxon>
        <taxon>Marchantiales</taxon>
        <taxon>Ricciaceae</taxon>
        <taxon>Riccia</taxon>
    </lineage>
</organism>
<reference evidence="2 3" key="1">
    <citation type="submission" date="2024-09" db="EMBL/GenBank/DDBJ databases">
        <title>Chromosome-scale assembly of Riccia sorocarpa.</title>
        <authorList>
            <person name="Paukszto L."/>
        </authorList>
    </citation>
    <scope>NUCLEOTIDE SEQUENCE [LARGE SCALE GENOMIC DNA]</scope>
    <source>
        <strain evidence="2">LP-2024</strain>
        <tissue evidence="2">Aerial parts of the thallus</tissue>
    </source>
</reference>
<feature type="compositionally biased region" description="Polar residues" evidence="1">
    <location>
        <begin position="710"/>
        <end position="721"/>
    </location>
</feature>
<sequence>MESGVRVTGATLFSGSTFSGPSSVKLFCTSSIFLLGERKQLRSYRSRDQNQLAFVTQCSTSGFNHTPVSSSTWDRLGNQRGRNFGSFCHAGEGTNSAVNGSSSRDGDTKAQSLADRESYGVASAAQEEAVVTETPVQDSGTDSQENSGKIETEAPGQVIRPRGWRELGMDAGREGKPPIPEVFLLKKPRPSRQSTVKKRVATGASDKTADSRIDDKVETVTSSSTGGEAYLNDTRFKTLSATQNGVRGTSSVDKYFGEELRGQLRAGEVTMSTGDGRMDMPRSPAVSEGGERLKINLDLQLYRAKSLRQKGRLTEAQAILTTCIRDWPDDGRPYVALGKLLLKKNKVAEARAAYEMGCQAVRGENAYIWQAWAVLEERTGNLAKARKLFDAATVADKKQPAAWHGWAKLELRAGNVKRATSLLNKGLRFCGPNEYLYQTLALIESRAGRIEQARSLLARATQHNPKSAASWLAWALMESQNGFQDTARRLFQKGIVASPKNRYVWQAWALFEARQGNKKRARELFQRGHELNPRDAVLLQAFALFEYQCGHPDLARDYFRRALVCDPTHQPVWIAWGWMEWKLGNMSIARELYQGAIQADSRSMDAARAFQAWGVLEDREGDTGLAREFFKCALKIDSQNVPTWMSWAAMEEREGRSMRADEIRNLFLQQRTEVVDELSWDVDLSNMIAPAIDKIRGFFGVDQRPPGEPSSPSETAENVSSLEGRASAGPDADEEFDVDLFLRTKFPRKYGSSRDPFKPTAILEAIDRSLKKQSRDAGRDERLDIFKNTESSRSWK</sequence>
<evidence type="ECO:0000313" key="2">
    <source>
        <dbReference type="EMBL" id="KAL3689769.1"/>
    </source>
</evidence>
<dbReference type="SUPFAM" id="SSF48452">
    <property type="entry name" value="TPR-like"/>
    <property type="match status" value="2"/>
</dbReference>
<gene>
    <name evidence="2" type="ORF">R1sor_016078</name>
</gene>
<dbReference type="InterPro" id="IPR044624">
    <property type="entry name" value="Mbb1-like"/>
</dbReference>
<dbReference type="SMART" id="SM00028">
    <property type="entry name" value="TPR"/>
    <property type="match status" value="9"/>
</dbReference>
<evidence type="ECO:0008006" key="4">
    <source>
        <dbReference type="Google" id="ProtNLM"/>
    </source>
</evidence>
<evidence type="ECO:0000313" key="3">
    <source>
        <dbReference type="Proteomes" id="UP001633002"/>
    </source>
</evidence>
<proteinExistence type="predicted"/>
<feature type="compositionally biased region" description="Basic residues" evidence="1">
    <location>
        <begin position="189"/>
        <end position="200"/>
    </location>
</feature>
<dbReference type="Pfam" id="PF13432">
    <property type="entry name" value="TPR_16"/>
    <property type="match status" value="2"/>
</dbReference>